<dbReference type="EMBL" id="JABSTU010004244">
    <property type="protein sequence ID" value="KAH7964105.1"/>
    <property type="molecule type" value="Genomic_DNA"/>
</dbReference>
<reference evidence="4" key="1">
    <citation type="journal article" date="2020" name="Cell">
        <title>Large-Scale Comparative Analyses of Tick Genomes Elucidate Their Genetic Diversity and Vector Capacities.</title>
        <authorList>
            <consortium name="Tick Genome and Microbiome Consortium (TIGMIC)"/>
            <person name="Jia N."/>
            <person name="Wang J."/>
            <person name="Shi W."/>
            <person name="Du L."/>
            <person name="Sun Y."/>
            <person name="Zhan W."/>
            <person name="Jiang J.F."/>
            <person name="Wang Q."/>
            <person name="Zhang B."/>
            <person name="Ji P."/>
            <person name="Bell-Sakyi L."/>
            <person name="Cui X.M."/>
            <person name="Yuan T.T."/>
            <person name="Jiang B.G."/>
            <person name="Yang W.F."/>
            <person name="Lam T.T."/>
            <person name="Chang Q.C."/>
            <person name="Ding S.J."/>
            <person name="Wang X.J."/>
            <person name="Zhu J.G."/>
            <person name="Ruan X.D."/>
            <person name="Zhao L."/>
            <person name="Wei J.T."/>
            <person name="Ye R.Z."/>
            <person name="Que T.C."/>
            <person name="Du C.H."/>
            <person name="Zhou Y.H."/>
            <person name="Cheng J.X."/>
            <person name="Dai P.F."/>
            <person name="Guo W.B."/>
            <person name="Han X.H."/>
            <person name="Huang E.J."/>
            <person name="Li L.F."/>
            <person name="Wei W."/>
            <person name="Gao Y.C."/>
            <person name="Liu J.Z."/>
            <person name="Shao H.Z."/>
            <person name="Wang X."/>
            <person name="Wang C.C."/>
            <person name="Yang T.C."/>
            <person name="Huo Q.B."/>
            <person name="Li W."/>
            <person name="Chen H.Y."/>
            <person name="Chen S.E."/>
            <person name="Zhou L.G."/>
            <person name="Ni X.B."/>
            <person name="Tian J.H."/>
            <person name="Sheng Y."/>
            <person name="Liu T."/>
            <person name="Pan Y.S."/>
            <person name="Xia L.Y."/>
            <person name="Li J."/>
            <person name="Zhao F."/>
            <person name="Cao W.C."/>
        </authorList>
    </citation>
    <scope>NUCLEOTIDE SEQUENCE</scope>
    <source>
        <strain evidence="4">Rmic-2018</strain>
    </source>
</reference>
<dbReference type="Gene3D" id="3.40.50.620">
    <property type="entry name" value="HUPs"/>
    <property type="match status" value="1"/>
</dbReference>
<dbReference type="PANTHER" id="PTHR45937">
    <property type="entry name" value="ASPARAGINE SYNTHETASE DOMAIN-CONTAINING PROTEIN 1"/>
    <property type="match status" value="1"/>
</dbReference>
<reference evidence="4" key="2">
    <citation type="submission" date="2021-09" db="EMBL/GenBank/DDBJ databases">
        <authorList>
            <person name="Jia N."/>
            <person name="Wang J."/>
            <person name="Shi W."/>
            <person name="Du L."/>
            <person name="Sun Y."/>
            <person name="Zhan W."/>
            <person name="Jiang J."/>
            <person name="Wang Q."/>
            <person name="Zhang B."/>
            <person name="Ji P."/>
            <person name="Sakyi L.B."/>
            <person name="Cui X."/>
            <person name="Yuan T."/>
            <person name="Jiang B."/>
            <person name="Yang W."/>
            <person name="Lam T.T.-Y."/>
            <person name="Chang Q."/>
            <person name="Ding S."/>
            <person name="Wang X."/>
            <person name="Zhu J."/>
            <person name="Ruan X."/>
            <person name="Zhao L."/>
            <person name="Wei J."/>
            <person name="Que T."/>
            <person name="Du C."/>
            <person name="Cheng J."/>
            <person name="Dai P."/>
            <person name="Han X."/>
            <person name="Huang E."/>
            <person name="Gao Y."/>
            <person name="Liu J."/>
            <person name="Shao H."/>
            <person name="Ye R."/>
            <person name="Li L."/>
            <person name="Wei W."/>
            <person name="Wang X."/>
            <person name="Wang C."/>
            <person name="Huo Q."/>
            <person name="Li W."/>
            <person name="Guo W."/>
            <person name="Chen H."/>
            <person name="Chen S."/>
            <person name="Zhou L."/>
            <person name="Zhou L."/>
            <person name="Ni X."/>
            <person name="Tian J."/>
            <person name="Zhou Y."/>
            <person name="Sheng Y."/>
            <person name="Liu T."/>
            <person name="Pan Y."/>
            <person name="Xia L."/>
            <person name="Li J."/>
            <person name="Zhao F."/>
            <person name="Cao W."/>
        </authorList>
    </citation>
    <scope>NUCLEOTIDE SEQUENCE</scope>
    <source>
        <strain evidence="4">Rmic-2018</strain>
        <tissue evidence="4">Larvae</tissue>
    </source>
</reference>
<gene>
    <name evidence="4" type="ORF">HPB51_027656</name>
</gene>
<evidence type="ECO:0000256" key="3">
    <source>
        <dbReference type="ARBA" id="ARBA00022962"/>
    </source>
</evidence>
<protein>
    <submittedName>
        <fullName evidence="4">Uncharacterized protein</fullName>
    </submittedName>
</protein>
<keyword evidence="2" id="KW-0061">Asparagine biosynthesis</keyword>
<dbReference type="AlphaFoldDB" id="A0A9J6CZM7"/>
<dbReference type="PANTHER" id="PTHR45937:SF1">
    <property type="entry name" value="ASPARAGINE SYNTHETASE DOMAIN-CONTAINING PROTEIN 1"/>
    <property type="match status" value="1"/>
</dbReference>
<evidence type="ECO:0000256" key="1">
    <source>
        <dbReference type="ARBA" id="ARBA00022605"/>
    </source>
</evidence>
<keyword evidence="3" id="KW-0315">Glutamine amidotransferase</keyword>
<proteinExistence type="predicted"/>
<evidence type="ECO:0000256" key="2">
    <source>
        <dbReference type="ARBA" id="ARBA00022888"/>
    </source>
</evidence>
<dbReference type="Proteomes" id="UP000821866">
    <property type="component" value="Unassembled WGS sequence"/>
</dbReference>
<name>A0A9J6CZM7_RHIMP</name>
<sequence>MITPFCFQVNPHLPRGIGDKMLLRALAASLHLDEAACRPKRAMQFGTRVVRAEEDRAKGGDICQKLMDPNTDISNLKSIPN</sequence>
<evidence type="ECO:0000313" key="5">
    <source>
        <dbReference type="Proteomes" id="UP000821866"/>
    </source>
</evidence>
<dbReference type="VEuPathDB" id="VectorBase:LOC119185345"/>
<keyword evidence="1" id="KW-0028">Amino-acid biosynthesis</keyword>
<dbReference type="InterPro" id="IPR014729">
    <property type="entry name" value="Rossmann-like_a/b/a_fold"/>
</dbReference>
<evidence type="ECO:0000313" key="4">
    <source>
        <dbReference type="EMBL" id="KAH7964105.1"/>
    </source>
</evidence>
<organism evidence="4 5">
    <name type="scientific">Rhipicephalus microplus</name>
    <name type="common">Cattle tick</name>
    <name type="synonym">Boophilus microplus</name>
    <dbReference type="NCBI Taxonomy" id="6941"/>
    <lineage>
        <taxon>Eukaryota</taxon>
        <taxon>Metazoa</taxon>
        <taxon>Ecdysozoa</taxon>
        <taxon>Arthropoda</taxon>
        <taxon>Chelicerata</taxon>
        <taxon>Arachnida</taxon>
        <taxon>Acari</taxon>
        <taxon>Parasitiformes</taxon>
        <taxon>Ixodida</taxon>
        <taxon>Ixodoidea</taxon>
        <taxon>Ixodidae</taxon>
        <taxon>Rhipicephalinae</taxon>
        <taxon>Rhipicephalus</taxon>
        <taxon>Boophilus</taxon>
    </lineage>
</organism>
<dbReference type="InterPro" id="IPR051857">
    <property type="entry name" value="Asn_synthetase_domain"/>
</dbReference>
<dbReference type="GO" id="GO:0006529">
    <property type="term" value="P:asparagine biosynthetic process"/>
    <property type="evidence" value="ECO:0007669"/>
    <property type="project" value="UniProtKB-KW"/>
</dbReference>
<keyword evidence="5" id="KW-1185">Reference proteome</keyword>
<accession>A0A9J6CZM7</accession>
<comment type="caution">
    <text evidence="4">The sequence shown here is derived from an EMBL/GenBank/DDBJ whole genome shotgun (WGS) entry which is preliminary data.</text>
</comment>